<feature type="compositionally biased region" description="Basic and acidic residues" evidence="1">
    <location>
        <begin position="335"/>
        <end position="345"/>
    </location>
</feature>
<gene>
    <name evidence="2" type="ORF">NLI96_g11477</name>
</gene>
<evidence type="ECO:0000313" key="3">
    <source>
        <dbReference type="Proteomes" id="UP001212997"/>
    </source>
</evidence>
<feature type="compositionally biased region" description="Basic and acidic residues" evidence="1">
    <location>
        <begin position="314"/>
        <end position="323"/>
    </location>
</feature>
<feature type="region of interest" description="Disordered" evidence="1">
    <location>
        <begin position="175"/>
        <end position="198"/>
    </location>
</feature>
<dbReference type="AlphaFoldDB" id="A0AAD5UWL0"/>
<feature type="region of interest" description="Disordered" evidence="1">
    <location>
        <begin position="314"/>
        <end position="345"/>
    </location>
</feature>
<dbReference type="EMBL" id="JANAWD010000771">
    <property type="protein sequence ID" value="KAJ3475969.1"/>
    <property type="molecule type" value="Genomic_DNA"/>
</dbReference>
<name>A0AAD5UWL0_9APHY</name>
<comment type="caution">
    <text evidence="2">The sequence shown here is derived from an EMBL/GenBank/DDBJ whole genome shotgun (WGS) entry which is preliminary data.</text>
</comment>
<evidence type="ECO:0000256" key="1">
    <source>
        <dbReference type="SAM" id="MobiDB-lite"/>
    </source>
</evidence>
<dbReference type="Proteomes" id="UP001212997">
    <property type="component" value="Unassembled WGS sequence"/>
</dbReference>
<accession>A0AAD5UWL0</accession>
<reference evidence="2" key="1">
    <citation type="submission" date="2022-07" db="EMBL/GenBank/DDBJ databases">
        <title>Genome Sequence of Physisporinus lineatus.</title>
        <authorList>
            <person name="Buettner E."/>
        </authorList>
    </citation>
    <scope>NUCLEOTIDE SEQUENCE</scope>
    <source>
        <strain evidence="2">VT162</strain>
    </source>
</reference>
<sequence>MVFQRHFQIILAADISPFPDFFLSFHLPQADLMVEHFTLLKEDLLTDLLRRTLLVKRRSGLFKYGLFYLRGSLILVPQSNTLVAILALSKMLLSVYTGLRSRSGRQYYHLECIAGRTMTLSLTDFNHSYPSGDEITKQYYSVRKKLMILRALYQVDNPIIALFTHWYLRAQKRNLQSDGGSSDGPEINYISSDSDDDDKKWQCNICRQHVPEFFRTQHIQNCQHGMSASSRRIKREQSGSPEVPLHLSQKIKTKGTVSSDPLITSLPSNISKCSSVLSIYSILPPLFISSPSPILSDGHLSNETQETIDVIEKKEMTKEKDMNEENGGSKKRKEKATDECLDKEQGHSMSLRSPSLFMISDHSDMEKADVSQALCPFCDEPLSTNPSKDLLEMITKASQKSILDSTLDNPHHLSCADISDFAHICHCHNKELQYKKTSNEYLQHVPMEINFNQLSSCIVAL</sequence>
<keyword evidence="3" id="KW-1185">Reference proteome</keyword>
<proteinExistence type="predicted"/>
<organism evidence="2 3">
    <name type="scientific">Meripilus lineatus</name>
    <dbReference type="NCBI Taxonomy" id="2056292"/>
    <lineage>
        <taxon>Eukaryota</taxon>
        <taxon>Fungi</taxon>
        <taxon>Dikarya</taxon>
        <taxon>Basidiomycota</taxon>
        <taxon>Agaricomycotina</taxon>
        <taxon>Agaricomycetes</taxon>
        <taxon>Polyporales</taxon>
        <taxon>Meripilaceae</taxon>
        <taxon>Meripilus</taxon>
    </lineage>
</organism>
<evidence type="ECO:0000313" key="2">
    <source>
        <dbReference type="EMBL" id="KAJ3475969.1"/>
    </source>
</evidence>
<protein>
    <submittedName>
        <fullName evidence="2">Uncharacterized protein</fullName>
    </submittedName>
</protein>
<feature type="region of interest" description="Disordered" evidence="1">
    <location>
        <begin position="225"/>
        <end position="246"/>
    </location>
</feature>